<keyword evidence="2" id="KW-1185">Reference proteome</keyword>
<accession>A0A1H9U721</accession>
<evidence type="ECO:0000313" key="2">
    <source>
        <dbReference type="Proteomes" id="UP000182471"/>
    </source>
</evidence>
<evidence type="ECO:0000313" key="1">
    <source>
        <dbReference type="EMBL" id="SES04934.1"/>
    </source>
</evidence>
<name>A0A1H9U721_9FIRM</name>
<dbReference type="Proteomes" id="UP000182471">
    <property type="component" value="Unassembled WGS sequence"/>
</dbReference>
<reference evidence="2" key="1">
    <citation type="submission" date="2016-10" db="EMBL/GenBank/DDBJ databases">
        <authorList>
            <person name="Varghese N."/>
            <person name="Submissions S."/>
        </authorList>
    </citation>
    <scope>NUCLEOTIDE SEQUENCE [LARGE SCALE GENOMIC DNA]</scope>
    <source>
        <strain evidence="2">S1b</strain>
    </source>
</reference>
<proteinExistence type="predicted"/>
<dbReference type="EMBL" id="FOGW01000024">
    <property type="protein sequence ID" value="SES04934.1"/>
    <property type="molecule type" value="Genomic_DNA"/>
</dbReference>
<sequence length="160" mass="19382">MGLFDKVKRTFGIRFAIFQVRVMKQYERRFCNVKNIRFYEAEKYNSDDYEKVEDMIYMLHHDPSEQNIIYVTSIIFEPEPELEENEPSDPYVSQYPLEDILDEFFVYCNDMYEKENESDKNHSYVEFASEKIDDIKKLLSIIGKHVYDKLEGEYVYLKIE</sequence>
<protein>
    <submittedName>
        <fullName evidence="1">Uncharacterized protein</fullName>
    </submittedName>
</protein>
<organism evidence="1 2">
    <name type="scientific">Lachnobacterium bovis</name>
    <dbReference type="NCBI Taxonomy" id="140626"/>
    <lineage>
        <taxon>Bacteria</taxon>
        <taxon>Bacillati</taxon>
        <taxon>Bacillota</taxon>
        <taxon>Clostridia</taxon>
        <taxon>Lachnospirales</taxon>
        <taxon>Lachnospiraceae</taxon>
        <taxon>Lachnobacterium</taxon>
    </lineage>
</organism>
<dbReference type="AlphaFoldDB" id="A0A1H9U721"/>
<gene>
    <name evidence="1" type="ORF">SAMN02910429_01947</name>
</gene>